<gene>
    <name evidence="2" type="ORF">SERLA73DRAFT_63108</name>
</gene>
<dbReference type="InParanoid" id="F8QCT0"/>
<protein>
    <recommendedName>
        <fullName evidence="1">Chromo domain-containing protein</fullName>
    </recommendedName>
</protein>
<feature type="domain" description="Chromo" evidence="1">
    <location>
        <begin position="51"/>
        <end position="88"/>
    </location>
</feature>
<dbReference type="InterPro" id="IPR023780">
    <property type="entry name" value="Chromo_domain"/>
</dbReference>
<evidence type="ECO:0000259" key="1">
    <source>
        <dbReference type="Pfam" id="PF00385"/>
    </source>
</evidence>
<dbReference type="Proteomes" id="UP000008063">
    <property type="component" value="Unassembled WGS sequence"/>
</dbReference>
<reference evidence="3" key="1">
    <citation type="journal article" date="2011" name="Science">
        <title>The plant cell wall-decomposing machinery underlies the functional diversity of forest fungi.</title>
        <authorList>
            <person name="Eastwood D.C."/>
            <person name="Floudas D."/>
            <person name="Binder M."/>
            <person name="Majcherczyk A."/>
            <person name="Schneider P."/>
            <person name="Aerts A."/>
            <person name="Asiegbu F.O."/>
            <person name="Baker S.E."/>
            <person name="Barry K."/>
            <person name="Bendiksby M."/>
            <person name="Blumentritt M."/>
            <person name="Coutinho P.M."/>
            <person name="Cullen D."/>
            <person name="de Vries R.P."/>
            <person name="Gathman A."/>
            <person name="Goodell B."/>
            <person name="Henrissat B."/>
            <person name="Ihrmark K."/>
            <person name="Kauserud H."/>
            <person name="Kohler A."/>
            <person name="LaButti K."/>
            <person name="Lapidus A."/>
            <person name="Lavin J.L."/>
            <person name="Lee Y.-H."/>
            <person name="Lindquist E."/>
            <person name="Lilly W."/>
            <person name="Lucas S."/>
            <person name="Morin E."/>
            <person name="Murat C."/>
            <person name="Oguiza J.A."/>
            <person name="Park J."/>
            <person name="Pisabarro A.G."/>
            <person name="Riley R."/>
            <person name="Rosling A."/>
            <person name="Salamov A."/>
            <person name="Schmidt O."/>
            <person name="Schmutz J."/>
            <person name="Skrede I."/>
            <person name="Stenlid J."/>
            <person name="Wiebenga A."/>
            <person name="Xie X."/>
            <person name="Kuees U."/>
            <person name="Hibbett D.S."/>
            <person name="Hoffmeister D."/>
            <person name="Hoegberg N."/>
            <person name="Martin F."/>
            <person name="Grigoriev I.V."/>
            <person name="Watkinson S.C."/>
        </authorList>
    </citation>
    <scope>NUCLEOTIDE SEQUENCE [LARGE SCALE GENOMIC DNA]</scope>
    <source>
        <strain evidence="3">strain S7.3</strain>
    </source>
</reference>
<sequence>NTFPTFHASLLEPHVANDNNLFPSRAFVRSGPVFTAGGQEESFIDHISKKCYIGCGKQYLAQWLGYPPEHDEWIKHADLENCQAMDNWINEQYLNERDGEGVS</sequence>
<evidence type="ECO:0000313" key="3">
    <source>
        <dbReference type="Proteomes" id="UP000008063"/>
    </source>
</evidence>
<dbReference type="SUPFAM" id="SSF54160">
    <property type="entry name" value="Chromo domain-like"/>
    <property type="match status" value="1"/>
</dbReference>
<name>F8QCT0_SERL3</name>
<dbReference type="InterPro" id="IPR016197">
    <property type="entry name" value="Chromo-like_dom_sf"/>
</dbReference>
<accession>F8QCT0</accession>
<dbReference type="Gene3D" id="2.40.50.40">
    <property type="match status" value="1"/>
</dbReference>
<dbReference type="AlphaFoldDB" id="F8QCT0"/>
<organism evidence="3">
    <name type="scientific">Serpula lacrymans var. lacrymans (strain S7.3)</name>
    <name type="common">Dry rot fungus</name>
    <dbReference type="NCBI Taxonomy" id="936435"/>
    <lineage>
        <taxon>Eukaryota</taxon>
        <taxon>Fungi</taxon>
        <taxon>Dikarya</taxon>
        <taxon>Basidiomycota</taxon>
        <taxon>Agaricomycotina</taxon>
        <taxon>Agaricomycetes</taxon>
        <taxon>Agaricomycetidae</taxon>
        <taxon>Boletales</taxon>
        <taxon>Coniophorineae</taxon>
        <taxon>Serpulaceae</taxon>
        <taxon>Serpula</taxon>
    </lineage>
</organism>
<dbReference type="EMBL" id="GL945490">
    <property type="protein sequence ID" value="EGN93945.1"/>
    <property type="molecule type" value="Genomic_DNA"/>
</dbReference>
<proteinExistence type="predicted"/>
<keyword evidence="3" id="KW-1185">Reference proteome</keyword>
<dbReference type="Pfam" id="PF00385">
    <property type="entry name" value="Chromo"/>
    <property type="match status" value="1"/>
</dbReference>
<evidence type="ECO:0000313" key="2">
    <source>
        <dbReference type="EMBL" id="EGN93945.1"/>
    </source>
</evidence>
<dbReference type="HOGENOM" id="CLU_2270264_0_0_1"/>
<feature type="non-terminal residue" evidence="2">
    <location>
        <position position="1"/>
    </location>
</feature>
<dbReference type="OMA" id="WEVESIV"/>